<dbReference type="GO" id="GO:0005524">
    <property type="term" value="F:ATP binding"/>
    <property type="evidence" value="ECO:0007669"/>
    <property type="project" value="UniProtKB-KW"/>
</dbReference>
<reference evidence="5 6" key="1">
    <citation type="submission" date="2016-11" db="EMBL/GenBank/DDBJ databases">
        <authorList>
            <person name="Jaros S."/>
            <person name="Januszkiewicz K."/>
            <person name="Wedrychowicz H."/>
        </authorList>
    </citation>
    <scope>NUCLEOTIDE SEQUENCE [LARGE SCALE GENOMIC DNA]</scope>
    <source>
        <strain evidence="5 6">DSM 17918</strain>
    </source>
</reference>
<dbReference type="GO" id="GO:0005886">
    <property type="term" value="C:plasma membrane"/>
    <property type="evidence" value="ECO:0007669"/>
    <property type="project" value="TreeGrafter"/>
</dbReference>
<dbReference type="CDD" id="cd01129">
    <property type="entry name" value="PulE-GspE-like"/>
    <property type="match status" value="1"/>
</dbReference>
<evidence type="ECO:0000259" key="4">
    <source>
        <dbReference type="PROSITE" id="PS00662"/>
    </source>
</evidence>
<dbReference type="InterPro" id="IPR003593">
    <property type="entry name" value="AAA+_ATPase"/>
</dbReference>
<dbReference type="InterPro" id="IPR027417">
    <property type="entry name" value="P-loop_NTPase"/>
</dbReference>
<dbReference type="Proteomes" id="UP000184088">
    <property type="component" value="Unassembled WGS sequence"/>
</dbReference>
<dbReference type="PROSITE" id="PS00662">
    <property type="entry name" value="T2SP_E"/>
    <property type="match status" value="1"/>
</dbReference>
<dbReference type="SMART" id="SM00382">
    <property type="entry name" value="AAA"/>
    <property type="match status" value="1"/>
</dbReference>
<comment type="similarity">
    <text evidence="1">Belongs to the GSP E family.</text>
</comment>
<dbReference type="GO" id="GO:0016887">
    <property type="term" value="F:ATP hydrolysis activity"/>
    <property type="evidence" value="ECO:0007669"/>
    <property type="project" value="TreeGrafter"/>
</dbReference>
<evidence type="ECO:0000256" key="3">
    <source>
        <dbReference type="ARBA" id="ARBA00022840"/>
    </source>
</evidence>
<dbReference type="InterPro" id="IPR001482">
    <property type="entry name" value="T2SS/T4SS_dom"/>
</dbReference>
<dbReference type="Gene3D" id="3.40.50.300">
    <property type="entry name" value="P-loop containing nucleotide triphosphate hydrolases"/>
    <property type="match status" value="1"/>
</dbReference>
<dbReference type="FunFam" id="3.40.50.300:FF:000398">
    <property type="entry name" value="Type IV pilus assembly ATPase PilB"/>
    <property type="match status" value="1"/>
</dbReference>
<dbReference type="InterPro" id="IPR007831">
    <property type="entry name" value="T2SS_GspE_N"/>
</dbReference>
<dbReference type="Gene3D" id="3.30.450.90">
    <property type="match status" value="1"/>
</dbReference>
<evidence type="ECO:0000313" key="5">
    <source>
        <dbReference type="EMBL" id="SHF42815.1"/>
    </source>
</evidence>
<dbReference type="SUPFAM" id="SSF160246">
    <property type="entry name" value="EspE N-terminal domain-like"/>
    <property type="match status" value="1"/>
</dbReference>
<accession>A0A1M5BKA5</accession>
<keyword evidence="3" id="KW-0067">ATP-binding</keyword>
<dbReference type="PANTHER" id="PTHR30258">
    <property type="entry name" value="TYPE II SECRETION SYSTEM PROTEIN GSPE-RELATED"/>
    <property type="match status" value="1"/>
</dbReference>
<keyword evidence="6" id="KW-1185">Reference proteome</keyword>
<organism evidence="5 6">
    <name type="scientific">Caldanaerobius fijiensis DSM 17918</name>
    <dbReference type="NCBI Taxonomy" id="1121256"/>
    <lineage>
        <taxon>Bacteria</taxon>
        <taxon>Bacillati</taxon>
        <taxon>Bacillota</taxon>
        <taxon>Clostridia</taxon>
        <taxon>Thermoanaerobacterales</taxon>
        <taxon>Thermoanaerobacteraceae</taxon>
        <taxon>Caldanaerobius</taxon>
    </lineage>
</organism>
<evidence type="ECO:0000313" key="6">
    <source>
        <dbReference type="Proteomes" id="UP000184088"/>
    </source>
</evidence>
<dbReference type="OrthoDB" id="9808272at2"/>
<protein>
    <submittedName>
        <fullName evidence="5">Type IV pilus assembly protein PilB</fullName>
    </submittedName>
</protein>
<keyword evidence="2" id="KW-0547">Nucleotide-binding</keyword>
<dbReference type="Pfam" id="PF05157">
    <property type="entry name" value="MshEN"/>
    <property type="match status" value="1"/>
</dbReference>
<dbReference type="PANTHER" id="PTHR30258:SF1">
    <property type="entry name" value="PROTEIN TRANSPORT PROTEIN HOFB HOMOLOG"/>
    <property type="match status" value="1"/>
</dbReference>
<proteinExistence type="inferred from homology"/>
<evidence type="ECO:0000256" key="2">
    <source>
        <dbReference type="ARBA" id="ARBA00022741"/>
    </source>
</evidence>
<evidence type="ECO:0000256" key="1">
    <source>
        <dbReference type="ARBA" id="ARBA00006611"/>
    </source>
</evidence>
<dbReference type="AlphaFoldDB" id="A0A1M5BKA5"/>
<feature type="domain" description="Bacterial type II secretion system protein E" evidence="4">
    <location>
        <begin position="354"/>
        <end position="368"/>
    </location>
</feature>
<dbReference type="RefSeq" id="WP_073344532.1">
    <property type="nucleotide sequence ID" value="NZ_FQVH01000022.1"/>
</dbReference>
<dbReference type="SUPFAM" id="SSF52540">
    <property type="entry name" value="P-loop containing nucleoside triphosphate hydrolases"/>
    <property type="match status" value="1"/>
</dbReference>
<dbReference type="EMBL" id="FQVH01000022">
    <property type="protein sequence ID" value="SHF42815.1"/>
    <property type="molecule type" value="Genomic_DNA"/>
</dbReference>
<dbReference type="Gene3D" id="3.30.300.160">
    <property type="entry name" value="Type II secretion system, protein E, N-terminal domain"/>
    <property type="match status" value="1"/>
</dbReference>
<name>A0A1M5BKA5_9THEO</name>
<sequence length="534" mass="58865">MRREILNILIEKGIISKSDTEGLIDPEKELIRAGKLTYEDIANATAEYYKLQRVYLAADAKPAVEIPAELAKKYNVFPVKIEQKKLYLAVADPSDINATDSVKIATGFDIVPVVATANEIERAVKKWYGREMPDVEVTNEEPEEENSLDDPDSPAIRIVRDIIDGALAEGASDIHIEPHKEGTDVRYRIDGVLQNIIKYPKNVHSSIVSRIKVMARLNITERRVPQDGRIMIKQPREADLRVSTLPTVYGEKVVIRILDKEKKIPTPEALGYTGTALERISKAIRAPYGMILLTGPTGSGKTTTLYSVLSQVYSNDINIITVEDPPEYEFPGINQVPVNTKTGLDFATALRAILRQDPDVIMIGEIRDHETAKIAVQAAMTGHLVLSTLHTNDAASAPVRLSDMGVEPYLIASSLVCIAAQRLARKVCPYCAEEYTVDAGDSVGEILNLQGMKVKKGKGCAHCNYTGCKGRTAITEVLYVDNEIRELIRTGAPAEEIRKQAVKNGMITLEQDAKNKVIQGIIPPEEAVKNIFKA</sequence>
<dbReference type="InterPro" id="IPR037257">
    <property type="entry name" value="T2SS_E_N_sf"/>
</dbReference>
<gene>
    <name evidence="5" type="ORF">SAMN02746089_01893</name>
</gene>
<dbReference type="Pfam" id="PF00437">
    <property type="entry name" value="T2SSE"/>
    <property type="match status" value="1"/>
</dbReference>
<dbReference type="STRING" id="1121256.SAMN02746089_01893"/>